<dbReference type="Proteomes" id="UP000234331">
    <property type="component" value="Unassembled WGS sequence"/>
</dbReference>
<dbReference type="AlphaFoldDB" id="A0A2I2KSS7"/>
<gene>
    <name evidence="1" type="ORF">FRACA_2710009</name>
</gene>
<evidence type="ECO:0000313" key="1">
    <source>
        <dbReference type="EMBL" id="SNQ48728.1"/>
    </source>
</evidence>
<proteinExistence type="predicted"/>
<reference evidence="1 2" key="1">
    <citation type="submission" date="2017-06" db="EMBL/GenBank/DDBJ databases">
        <authorList>
            <person name="Kim H.J."/>
            <person name="Triplett B.A."/>
        </authorList>
    </citation>
    <scope>NUCLEOTIDE SEQUENCE [LARGE SCALE GENOMIC DNA]</scope>
    <source>
        <strain evidence="1">FRACA_ARgP5</strain>
    </source>
</reference>
<organism evidence="1 2">
    <name type="scientific">Frankia canadensis</name>
    <dbReference type="NCBI Taxonomy" id="1836972"/>
    <lineage>
        <taxon>Bacteria</taxon>
        <taxon>Bacillati</taxon>
        <taxon>Actinomycetota</taxon>
        <taxon>Actinomycetes</taxon>
        <taxon>Frankiales</taxon>
        <taxon>Frankiaceae</taxon>
        <taxon>Frankia</taxon>
    </lineage>
</organism>
<dbReference type="EMBL" id="FZMO01000192">
    <property type="protein sequence ID" value="SNQ48728.1"/>
    <property type="molecule type" value="Genomic_DNA"/>
</dbReference>
<evidence type="ECO:0008006" key="3">
    <source>
        <dbReference type="Google" id="ProtNLM"/>
    </source>
</evidence>
<sequence>MPLTIVGLGGAILLQDDRGPAVPGSGPLTAAMLACPDLAVTPPGAHVPLLPGPAGLDVRTGTTAGRVQVSSRDAELRTTLGSGRLALGSSAGGAGAVLLTGRDDAAAGLSAVVTAAGDGAGPARARCVPPVSRSWFAGPSTAAGRDPVLVLANMADQPARASVRTLADGPAGPPVDITVPPGRTVTRRLAALAPEAATTALDVQVRAGRIVAWMTDRSSSGGPFTAPRLVPATAPPGRRLLLGGVIVPSGPPAPAATLVLAAPGTATTVRVSILTASGRRTPIDLADVPVPAGGALAVPVPLPAGAASAVLVESTGAAAPVFAELGVASGWPGVWTWAPASRVEAPSGGQALDAYGRGVGRLATAGPTTGPGTASDAVVAVPPTPAGAVGAVVLTAPLGPVTARLDGVPVRVDAGSVRVMAAPVAGRGGRLVAEGGPLVATSILGAGPAGAGASSGALRVVPRVLSAAVPLTGAPSLAELPAGVADPALAYR</sequence>
<protein>
    <recommendedName>
        <fullName evidence="3">Secreted protein</fullName>
    </recommendedName>
</protein>
<dbReference type="Pfam" id="PF18986">
    <property type="entry name" value="DUF5719"/>
    <property type="match status" value="1"/>
</dbReference>
<accession>A0A2I2KSS7</accession>
<evidence type="ECO:0000313" key="2">
    <source>
        <dbReference type="Proteomes" id="UP000234331"/>
    </source>
</evidence>
<name>A0A2I2KSS7_9ACTN</name>
<keyword evidence="2" id="KW-1185">Reference proteome</keyword>
<dbReference type="InterPro" id="IPR043777">
    <property type="entry name" value="DUF5719"/>
</dbReference>